<organism evidence="2 3">
    <name type="scientific">Haloplanus aerogenes</name>
    <dbReference type="NCBI Taxonomy" id="660522"/>
    <lineage>
        <taxon>Archaea</taxon>
        <taxon>Methanobacteriati</taxon>
        <taxon>Methanobacteriota</taxon>
        <taxon>Stenosarchaea group</taxon>
        <taxon>Halobacteria</taxon>
        <taxon>Halobacteriales</taxon>
        <taxon>Haloferacaceae</taxon>
        <taxon>Haloplanus</taxon>
    </lineage>
</organism>
<dbReference type="InterPro" id="IPR048925">
    <property type="entry name" value="RdfA"/>
</dbReference>
<evidence type="ECO:0000313" key="2">
    <source>
        <dbReference type="EMBL" id="RMB08361.1"/>
    </source>
</evidence>
<comment type="caution">
    <text evidence="2">The sequence shown here is derived from an EMBL/GenBank/DDBJ whole genome shotgun (WGS) entry which is preliminary data.</text>
</comment>
<sequence>MRHLGVLPGNDMAPNGDGPPSSKVARLIETYDVDDGLGDELERLWTADGSERKSLRDLAAYFNRQLLEAALASTSTTTVDGEVANLYRLLTADDVSSGMRTEARTRLERAGVDVEQLERDFVTYQAIRSYLQTYRDAEYESTSDEESVQNVLETVQRLRSRLQSVVENGLTRLRSTDRLTLGEFRLFIDIDVLCEACGAQYGVVDLLKRGGCDCDSSAADE</sequence>
<evidence type="ECO:0000256" key="1">
    <source>
        <dbReference type="SAM" id="MobiDB-lite"/>
    </source>
</evidence>
<reference evidence="2 3" key="1">
    <citation type="journal article" date="2015" name="Stand. Genomic Sci.">
        <title>Genomic Encyclopedia of Bacterial and Archaeal Type Strains, Phase III: the genomes of soil and plant-associated and newly described type strains.</title>
        <authorList>
            <person name="Whitman W.B."/>
            <person name="Woyke T."/>
            <person name="Klenk H.P."/>
            <person name="Zhou Y."/>
            <person name="Lilburn T.G."/>
            <person name="Beck B.J."/>
            <person name="De Vos P."/>
            <person name="Vandamme P."/>
            <person name="Eisen J.A."/>
            <person name="Garrity G."/>
            <person name="Hugenholtz P."/>
            <person name="Kyrpides N.C."/>
        </authorList>
    </citation>
    <scope>NUCLEOTIDE SEQUENCE [LARGE SCALE GENOMIC DNA]</scope>
    <source>
        <strain evidence="2 3">CGMCC 1.10124</strain>
    </source>
</reference>
<dbReference type="Pfam" id="PF21811">
    <property type="entry name" value="RdfA"/>
    <property type="match status" value="1"/>
</dbReference>
<gene>
    <name evidence="2" type="ORF">ATH50_3578</name>
</gene>
<accession>A0A3M0CFI1</accession>
<evidence type="ECO:0000313" key="3">
    <source>
        <dbReference type="Proteomes" id="UP000277326"/>
    </source>
</evidence>
<name>A0A3M0CFI1_9EURY</name>
<dbReference type="Proteomes" id="UP000277326">
    <property type="component" value="Unassembled WGS sequence"/>
</dbReference>
<proteinExistence type="predicted"/>
<feature type="region of interest" description="Disordered" evidence="1">
    <location>
        <begin position="1"/>
        <end position="21"/>
    </location>
</feature>
<dbReference type="AlphaFoldDB" id="A0A3M0CFI1"/>
<protein>
    <submittedName>
        <fullName evidence="2">Uncharacterized protein</fullName>
    </submittedName>
</protein>
<dbReference type="EMBL" id="REFS01000010">
    <property type="protein sequence ID" value="RMB08361.1"/>
    <property type="molecule type" value="Genomic_DNA"/>
</dbReference>